<keyword evidence="1" id="KW-0812">Transmembrane</keyword>
<protein>
    <submittedName>
        <fullName evidence="2">Glycosyltransferase family 39 protein</fullName>
    </submittedName>
</protein>
<proteinExistence type="predicted"/>
<feature type="transmembrane region" description="Helical" evidence="1">
    <location>
        <begin position="265"/>
        <end position="285"/>
    </location>
</feature>
<gene>
    <name evidence="2" type="ORF">ACFO0N_07035</name>
</gene>
<sequence length="566" mass="61953">MTSQTTKLTVGAFGLLFGAATFVLTEIGKHGHPNGRVIYIVSILALFVPALIWFAKGRYTLSVLAIVAANFVRWYFELIRFGMFSGVDNYGRFHQFKLLLQYGHIGFPESNGYPGPNLFIAALQIPFDSFVVPWNAALLCTAVLIPLVVYLPISSFFGQKLGALATIVVSTDFVYLLNSTSLLKENLVLLLFFVLLGLMALRSTRSWSDHRYLRQLALIAPIAAVIALTHYTSSYLLLSILVLLIVAYALLRRRNASFDPQFDRFRYLVGATGVLFGAIVLWANVGADPSFIEWQLDALRSFGNVALGGESLIGSANTVGGSDEKTQFLFGSDRFLFIYNWLYRVAMLAGAPLLLWSLFRKRSKNTGIALAGVAITGLPIVWLVLPILSKLLHATRVARFSLVFYAPFIAAFLLAALAVAKRGGPSNSRTLHVGLTVLVLTTALVGPSAYKSSTDYDFRDQPDDSLVPTTGHTELQRHSWALVTAHTSQRVGGSAPFNEMALMTGTVSQYTALPDSNVSLVVVKDESIERGVIIGFDGPLRKPIPFTPPGRSTVYTNGEYVARYGT</sequence>
<dbReference type="Proteomes" id="UP001595921">
    <property type="component" value="Unassembled WGS sequence"/>
</dbReference>
<feature type="transmembrane region" description="Helical" evidence="1">
    <location>
        <begin position="160"/>
        <end position="177"/>
    </location>
</feature>
<feature type="transmembrane region" description="Helical" evidence="1">
    <location>
        <begin position="59"/>
        <end position="76"/>
    </location>
</feature>
<reference evidence="2 3" key="1">
    <citation type="journal article" date="2019" name="Int. J. Syst. Evol. Microbiol.">
        <title>The Global Catalogue of Microorganisms (GCM) 10K type strain sequencing project: providing services to taxonomists for standard genome sequencing and annotation.</title>
        <authorList>
            <consortium name="The Broad Institute Genomics Platform"/>
            <consortium name="The Broad Institute Genome Sequencing Center for Infectious Disease"/>
            <person name="Wu L."/>
            <person name="Ma J."/>
        </authorList>
    </citation>
    <scope>NUCLEOTIDE SEQUENCE [LARGE SCALE GENOMIC DNA]</scope>
    <source>
        <strain evidence="2 3">CGMCC 1.12553</strain>
    </source>
</reference>
<dbReference type="AlphaFoldDB" id="A0ABD5PAI6"/>
<evidence type="ECO:0000256" key="1">
    <source>
        <dbReference type="SAM" id="Phobius"/>
    </source>
</evidence>
<feature type="transmembrane region" description="Helical" evidence="1">
    <location>
        <begin position="235"/>
        <end position="253"/>
    </location>
</feature>
<feature type="transmembrane region" description="Helical" evidence="1">
    <location>
        <begin position="183"/>
        <end position="201"/>
    </location>
</feature>
<keyword evidence="1" id="KW-1133">Transmembrane helix</keyword>
<keyword evidence="1" id="KW-0472">Membrane</keyword>
<feature type="transmembrane region" description="Helical" evidence="1">
    <location>
        <begin position="213"/>
        <end position="229"/>
    </location>
</feature>
<comment type="caution">
    <text evidence="2">The sequence shown here is derived from an EMBL/GenBank/DDBJ whole genome shotgun (WGS) entry which is preliminary data.</text>
</comment>
<feature type="transmembrane region" description="Helical" evidence="1">
    <location>
        <begin position="35"/>
        <end position="54"/>
    </location>
</feature>
<feature type="transmembrane region" description="Helical" evidence="1">
    <location>
        <begin position="431"/>
        <end position="450"/>
    </location>
</feature>
<feature type="transmembrane region" description="Helical" evidence="1">
    <location>
        <begin position="366"/>
        <end position="388"/>
    </location>
</feature>
<feature type="transmembrane region" description="Helical" evidence="1">
    <location>
        <begin position="400"/>
        <end position="419"/>
    </location>
</feature>
<feature type="transmembrane region" description="Helical" evidence="1">
    <location>
        <begin position="341"/>
        <end position="359"/>
    </location>
</feature>
<organism evidence="2 3">
    <name type="scientific">Halobium salinum</name>
    <dbReference type="NCBI Taxonomy" id="1364940"/>
    <lineage>
        <taxon>Archaea</taxon>
        <taxon>Methanobacteriati</taxon>
        <taxon>Methanobacteriota</taxon>
        <taxon>Stenosarchaea group</taxon>
        <taxon>Halobacteria</taxon>
        <taxon>Halobacteriales</taxon>
        <taxon>Haloferacaceae</taxon>
        <taxon>Halobium</taxon>
    </lineage>
</organism>
<evidence type="ECO:0000313" key="2">
    <source>
        <dbReference type="EMBL" id="MFC4357702.1"/>
    </source>
</evidence>
<dbReference type="EMBL" id="JBHSDS010000003">
    <property type="protein sequence ID" value="MFC4357702.1"/>
    <property type="molecule type" value="Genomic_DNA"/>
</dbReference>
<accession>A0ABD5PAI6</accession>
<keyword evidence="3" id="KW-1185">Reference proteome</keyword>
<name>A0ABD5PAI6_9EURY</name>
<dbReference type="RefSeq" id="WP_267621990.1">
    <property type="nucleotide sequence ID" value="NZ_JAODIW010000006.1"/>
</dbReference>
<feature type="transmembrane region" description="Helical" evidence="1">
    <location>
        <begin position="132"/>
        <end position="153"/>
    </location>
</feature>
<evidence type="ECO:0000313" key="3">
    <source>
        <dbReference type="Proteomes" id="UP001595921"/>
    </source>
</evidence>